<gene>
    <name evidence="1" type="ORF">FA95DRAFT_1561000</name>
</gene>
<evidence type="ECO:0000313" key="2">
    <source>
        <dbReference type="Proteomes" id="UP000814033"/>
    </source>
</evidence>
<sequence>MSFVIPKDESLTATLATQYVGVTIASMLYGVTCIQTFQYYRSTKAQADGWMLKASVAALLALDSLHQALIMHIVYYYLVANFGDRLTLLHNIWSIGASLVVGALIASIVQGYLILRIWRISHNIYIVGACASLTLSFLSTTFVYGIRELAYVNVLEAEAKIKVNATIGLCMSVAVDLLIAVSLSYYLQKSRTGFRRSDDLITKLMIATVTTGALTTLFAIADLAAYLAAPDQIYVLIINFSIGKLYANCFLTSLNSRDYYRSVLNADTVNTVPLSRVHADPESGNPQSDFTLRTMTSTASTMRGKPEGGVVKAPAFSLSVLDLEGEKNPVI</sequence>
<dbReference type="EMBL" id="MU275946">
    <property type="protein sequence ID" value="KAI0045643.1"/>
    <property type="molecule type" value="Genomic_DNA"/>
</dbReference>
<protein>
    <submittedName>
        <fullName evidence="1">Uncharacterized protein</fullName>
    </submittedName>
</protein>
<reference evidence="1" key="2">
    <citation type="journal article" date="2022" name="New Phytol.">
        <title>Evolutionary transition to the ectomycorrhizal habit in the genomes of a hyperdiverse lineage of mushroom-forming fungi.</title>
        <authorList>
            <person name="Looney B."/>
            <person name="Miyauchi S."/>
            <person name="Morin E."/>
            <person name="Drula E."/>
            <person name="Courty P.E."/>
            <person name="Kohler A."/>
            <person name="Kuo A."/>
            <person name="LaButti K."/>
            <person name="Pangilinan J."/>
            <person name="Lipzen A."/>
            <person name="Riley R."/>
            <person name="Andreopoulos W."/>
            <person name="He G."/>
            <person name="Johnson J."/>
            <person name="Nolan M."/>
            <person name="Tritt A."/>
            <person name="Barry K.W."/>
            <person name="Grigoriev I.V."/>
            <person name="Nagy L.G."/>
            <person name="Hibbett D."/>
            <person name="Henrissat B."/>
            <person name="Matheny P.B."/>
            <person name="Labbe J."/>
            <person name="Martin F.M."/>
        </authorList>
    </citation>
    <scope>NUCLEOTIDE SEQUENCE</scope>
    <source>
        <strain evidence="1">FP105234-sp</strain>
    </source>
</reference>
<reference evidence="1" key="1">
    <citation type="submission" date="2021-02" db="EMBL/GenBank/DDBJ databases">
        <authorList>
            <consortium name="DOE Joint Genome Institute"/>
            <person name="Ahrendt S."/>
            <person name="Looney B.P."/>
            <person name="Miyauchi S."/>
            <person name="Morin E."/>
            <person name="Drula E."/>
            <person name="Courty P.E."/>
            <person name="Chicoki N."/>
            <person name="Fauchery L."/>
            <person name="Kohler A."/>
            <person name="Kuo A."/>
            <person name="Labutti K."/>
            <person name="Pangilinan J."/>
            <person name="Lipzen A."/>
            <person name="Riley R."/>
            <person name="Andreopoulos W."/>
            <person name="He G."/>
            <person name="Johnson J."/>
            <person name="Barry K.W."/>
            <person name="Grigoriev I.V."/>
            <person name="Nagy L."/>
            <person name="Hibbett D."/>
            <person name="Henrissat B."/>
            <person name="Matheny P.B."/>
            <person name="Labbe J."/>
            <person name="Martin F."/>
        </authorList>
    </citation>
    <scope>NUCLEOTIDE SEQUENCE</scope>
    <source>
        <strain evidence="1">FP105234-sp</strain>
    </source>
</reference>
<evidence type="ECO:0000313" key="1">
    <source>
        <dbReference type="EMBL" id="KAI0045643.1"/>
    </source>
</evidence>
<organism evidence="1 2">
    <name type="scientific">Auriscalpium vulgare</name>
    <dbReference type="NCBI Taxonomy" id="40419"/>
    <lineage>
        <taxon>Eukaryota</taxon>
        <taxon>Fungi</taxon>
        <taxon>Dikarya</taxon>
        <taxon>Basidiomycota</taxon>
        <taxon>Agaricomycotina</taxon>
        <taxon>Agaricomycetes</taxon>
        <taxon>Russulales</taxon>
        <taxon>Auriscalpiaceae</taxon>
        <taxon>Auriscalpium</taxon>
    </lineage>
</organism>
<dbReference type="Proteomes" id="UP000814033">
    <property type="component" value="Unassembled WGS sequence"/>
</dbReference>
<accession>A0ACB8RNF2</accession>
<name>A0ACB8RNF2_9AGAM</name>
<comment type="caution">
    <text evidence="1">The sequence shown here is derived from an EMBL/GenBank/DDBJ whole genome shotgun (WGS) entry which is preliminary data.</text>
</comment>
<keyword evidence="2" id="KW-1185">Reference proteome</keyword>
<proteinExistence type="predicted"/>